<proteinExistence type="predicted"/>
<accession>A0AAD7UE84</accession>
<keyword evidence="3 5" id="KW-0697">Rotamase</keyword>
<keyword evidence="7" id="KW-0732">Signal</keyword>
<keyword evidence="6" id="KW-1133">Transmembrane helix</keyword>
<dbReference type="PANTHER" id="PTHR43811">
    <property type="entry name" value="FKBP-TYPE PEPTIDYL-PROLYL CIS-TRANS ISOMERASE FKPA"/>
    <property type="match status" value="1"/>
</dbReference>
<feature type="transmembrane region" description="Helical" evidence="6">
    <location>
        <begin position="192"/>
        <end position="214"/>
    </location>
</feature>
<evidence type="ECO:0000256" key="2">
    <source>
        <dbReference type="ARBA" id="ARBA00013194"/>
    </source>
</evidence>
<evidence type="ECO:0000256" key="4">
    <source>
        <dbReference type="ARBA" id="ARBA00023235"/>
    </source>
</evidence>
<comment type="caution">
    <text evidence="9">The sequence shown here is derived from an EMBL/GenBank/DDBJ whole genome shotgun (WGS) entry which is preliminary data.</text>
</comment>
<evidence type="ECO:0000256" key="3">
    <source>
        <dbReference type="ARBA" id="ARBA00023110"/>
    </source>
</evidence>
<feature type="signal peptide" evidence="7">
    <location>
        <begin position="1"/>
        <end position="21"/>
    </location>
</feature>
<dbReference type="InterPro" id="IPR001179">
    <property type="entry name" value="PPIase_FKBP_dom"/>
</dbReference>
<dbReference type="Proteomes" id="UP001230188">
    <property type="component" value="Unassembled WGS sequence"/>
</dbReference>
<dbReference type="AlphaFoldDB" id="A0AAD7UE84"/>
<dbReference type="PROSITE" id="PS50059">
    <property type="entry name" value="FKBP_PPIASE"/>
    <property type="match status" value="1"/>
</dbReference>
<evidence type="ECO:0000256" key="7">
    <source>
        <dbReference type="SAM" id="SignalP"/>
    </source>
</evidence>
<dbReference type="EMBL" id="JAQMWT010000392">
    <property type="protein sequence ID" value="KAJ8601969.1"/>
    <property type="molecule type" value="Genomic_DNA"/>
</dbReference>
<feature type="chain" id="PRO_5041931656" description="peptidylprolyl isomerase" evidence="7">
    <location>
        <begin position="22"/>
        <end position="251"/>
    </location>
</feature>
<comment type="catalytic activity">
    <reaction evidence="1 5">
        <text>[protein]-peptidylproline (omega=180) = [protein]-peptidylproline (omega=0)</text>
        <dbReference type="Rhea" id="RHEA:16237"/>
        <dbReference type="Rhea" id="RHEA-COMP:10747"/>
        <dbReference type="Rhea" id="RHEA-COMP:10748"/>
        <dbReference type="ChEBI" id="CHEBI:83833"/>
        <dbReference type="ChEBI" id="CHEBI:83834"/>
        <dbReference type="EC" id="5.2.1.8"/>
    </reaction>
</comment>
<keyword evidence="4 5" id="KW-0413">Isomerase</keyword>
<dbReference type="PANTHER" id="PTHR43811:SF19">
    <property type="entry name" value="39 KDA FK506-BINDING NUCLEAR PROTEIN"/>
    <property type="match status" value="1"/>
</dbReference>
<evidence type="ECO:0000313" key="10">
    <source>
        <dbReference type="Proteomes" id="UP001230188"/>
    </source>
</evidence>
<evidence type="ECO:0000313" key="9">
    <source>
        <dbReference type="EMBL" id="KAJ8601969.1"/>
    </source>
</evidence>
<gene>
    <name evidence="9" type="ORF">CTAYLR_008810</name>
</gene>
<sequence length="251" mass="27046">MLKKNLFFFFFFVVVVVSAAAAAAGDLFFVVGPGVRRLLPRQRRRAPLLLLRAVEEYEATASGLKFRDDIEGSGDQPKKGDVVVVDYVGSLSSSGSEFDSSYARGAPFSFPLGEGRVIAGWDEGLATMRVGGKRTLLIPPHLAYGDRDVGGGRIPPNSELKFVVELKDVKSGPLAQVAMTADNTVQNVIGNFGLNPFTFFVVLFLLLTVVPVFLPDDSPLMYGDFPNPFAATTATTTSSLDAEMTRELSAL</sequence>
<evidence type="ECO:0000256" key="5">
    <source>
        <dbReference type="PROSITE-ProRule" id="PRU00277"/>
    </source>
</evidence>
<reference evidence="9" key="1">
    <citation type="submission" date="2023-01" db="EMBL/GenBank/DDBJ databases">
        <title>Metagenome sequencing of chrysophaentin producing Chrysophaeum taylorii.</title>
        <authorList>
            <person name="Davison J."/>
            <person name="Bewley C."/>
        </authorList>
    </citation>
    <scope>NUCLEOTIDE SEQUENCE</scope>
    <source>
        <strain evidence="9">NIES-1699</strain>
    </source>
</reference>
<organism evidence="9 10">
    <name type="scientific">Chrysophaeum taylorii</name>
    <dbReference type="NCBI Taxonomy" id="2483200"/>
    <lineage>
        <taxon>Eukaryota</taxon>
        <taxon>Sar</taxon>
        <taxon>Stramenopiles</taxon>
        <taxon>Ochrophyta</taxon>
        <taxon>Pelagophyceae</taxon>
        <taxon>Pelagomonadales</taxon>
        <taxon>Pelagomonadaceae</taxon>
        <taxon>Chrysophaeum</taxon>
    </lineage>
</organism>
<dbReference type="FunFam" id="3.10.50.40:FF:000006">
    <property type="entry name" value="Peptidyl-prolyl cis-trans isomerase"/>
    <property type="match status" value="1"/>
</dbReference>
<feature type="domain" description="PPIase FKBP-type" evidence="8">
    <location>
        <begin position="80"/>
        <end position="170"/>
    </location>
</feature>
<name>A0AAD7UE84_9STRA</name>
<dbReference type="SUPFAM" id="SSF54534">
    <property type="entry name" value="FKBP-like"/>
    <property type="match status" value="1"/>
</dbReference>
<dbReference type="Gene3D" id="3.10.50.40">
    <property type="match status" value="1"/>
</dbReference>
<evidence type="ECO:0000256" key="6">
    <source>
        <dbReference type="SAM" id="Phobius"/>
    </source>
</evidence>
<keyword evidence="6" id="KW-0472">Membrane</keyword>
<dbReference type="InterPro" id="IPR046357">
    <property type="entry name" value="PPIase_dom_sf"/>
</dbReference>
<evidence type="ECO:0000259" key="8">
    <source>
        <dbReference type="PROSITE" id="PS50059"/>
    </source>
</evidence>
<keyword evidence="6" id="KW-0812">Transmembrane</keyword>
<dbReference type="Pfam" id="PF00254">
    <property type="entry name" value="FKBP_C"/>
    <property type="match status" value="1"/>
</dbReference>
<evidence type="ECO:0000256" key="1">
    <source>
        <dbReference type="ARBA" id="ARBA00000971"/>
    </source>
</evidence>
<dbReference type="GO" id="GO:0003755">
    <property type="term" value="F:peptidyl-prolyl cis-trans isomerase activity"/>
    <property type="evidence" value="ECO:0007669"/>
    <property type="project" value="UniProtKB-KW"/>
</dbReference>
<protein>
    <recommendedName>
        <fullName evidence="2 5">peptidylprolyl isomerase</fullName>
        <ecNumber evidence="2 5">5.2.1.8</ecNumber>
    </recommendedName>
</protein>
<keyword evidence="10" id="KW-1185">Reference proteome</keyword>
<dbReference type="EC" id="5.2.1.8" evidence="2 5"/>